<dbReference type="Proteomes" id="UP001344906">
    <property type="component" value="Unassembled WGS sequence"/>
</dbReference>
<dbReference type="InterPro" id="IPR012727">
    <property type="entry name" value="Gly_oxidase_ThiO"/>
</dbReference>
<accession>A0ABQ6FI75</accession>
<evidence type="ECO:0000259" key="7">
    <source>
        <dbReference type="Pfam" id="PF01266"/>
    </source>
</evidence>
<dbReference type="Pfam" id="PF01266">
    <property type="entry name" value="DAO"/>
    <property type="match status" value="1"/>
</dbReference>
<evidence type="ECO:0000256" key="1">
    <source>
        <dbReference type="ARBA" id="ARBA00004948"/>
    </source>
</evidence>
<sequence>MTTRQATDIIIIGGGVIGCSIAYFLRKAGREVMLFERGEIGQQASGAAAGLLAPLGPIPGEGAFADLLLAGFQQFPTLVPELENISGLQLGYTQTGSIRVARNPKRLARLKQRFKTWQAFDLPFEWLDGDEARQREPWLAPDVCGAIYVPVEAQINAALLVQAYAMAASKLGAQLRTQTPVVRILHEGKKVVGIETSEGETITCKHLVLTAGAWSGLLSSSIGMDIPVRPLKGQIIALPMLQPGLRHIVFGESIYLIPRNNEILIGATKEETGFTVDITSAATDQLYKKALRLIPSLSSLGVERSWAGIRPATPDSHPIFGPLPGTENLVLACGHNGVGILLSSLTGWSITEYIVTGWLPSLLQPFQAARFLEKTGPIVPGE</sequence>
<keyword evidence="2" id="KW-0784">Thiamine biosynthesis</keyword>
<name>A0ABQ6FI75_9CHLR</name>
<dbReference type="EMBL" id="BSRI01000001">
    <property type="protein sequence ID" value="GLV53841.1"/>
    <property type="molecule type" value="Genomic_DNA"/>
</dbReference>
<dbReference type="RefSeq" id="WP_338247554.1">
    <property type="nucleotide sequence ID" value="NZ_BSRI01000001.1"/>
</dbReference>
<comment type="catalytic activity">
    <reaction evidence="4">
        <text>glycine + O2 + H2O = glyoxylate + H2O2 + NH4(+)</text>
        <dbReference type="Rhea" id="RHEA:11532"/>
        <dbReference type="ChEBI" id="CHEBI:15377"/>
        <dbReference type="ChEBI" id="CHEBI:15379"/>
        <dbReference type="ChEBI" id="CHEBI:16240"/>
        <dbReference type="ChEBI" id="CHEBI:28938"/>
        <dbReference type="ChEBI" id="CHEBI:36655"/>
        <dbReference type="ChEBI" id="CHEBI:57305"/>
        <dbReference type="EC" id="1.4.3.19"/>
    </reaction>
</comment>
<evidence type="ECO:0000256" key="3">
    <source>
        <dbReference type="ARBA" id="ARBA00023002"/>
    </source>
</evidence>
<comment type="caution">
    <text evidence="8">The sequence shown here is derived from an EMBL/GenBank/DDBJ whole genome shotgun (WGS) entry which is preliminary data.</text>
</comment>
<feature type="transmembrane region" description="Helical" evidence="6">
    <location>
        <begin position="6"/>
        <end position="25"/>
    </location>
</feature>
<dbReference type="SUPFAM" id="SSF54373">
    <property type="entry name" value="FAD-linked reductases, C-terminal domain"/>
    <property type="match status" value="1"/>
</dbReference>
<evidence type="ECO:0000313" key="9">
    <source>
        <dbReference type="Proteomes" id="UP001344906"/>
    </source>
</evidence>
<keyword evidence="6" id="KW-0472">Membrane</keyword>
<proteinExistence type="predicted"/>
<protein>
    <recommendedName>
        <fullName evidence="5">glycine oxidase</fullName>
        <ecNumber evidence="5">1.4.3.19</ecNumber>
    </recommendedName>
</protein>
<evidence type="ECO:0000256" key="5">
    <source>
        <dbReference type="ARBA" id="ARBA00050018"/>
    </source>
</evidence>
<dbReference type="PANTHER" id="PTHR13847:SF289">
    <property type="entry name" value="GLYCINE OXIDASE"/>
    <property type="match status" value="1"/>
</dbReference>
<dbReference type="NCBIfam" id="TIGR02352">
    <property type="entry name" value="thiamin_ThiO"/>
    <property type="match status" value="1"/>
</dbReference>
<evidence type="ECO:0000256" key="6">
    <source>
        <dbReference type="SAM" id="Phobius"/>
    </source>
</evidence>
<dbReference type="Gene3D" id="3.50.50.60">
    <property type="entry name" value="FAD/NAD(P)-binding domain"/>
    <property type="match status" value="1"/>
</dbReference>
<feature type="domain" description="FAD dependent oxidoreductase" evidence="7">
    <location>
        <begin position="8"/>
        <end position="352"/>
    </location>
</feature>
<keyword evidence="6" id="KW-0812">Transmembrane</keyword>
<evidence type="ECO:0000256" key="2">
    <source>
        <dbReference type="ARBA" id="ARBA00022977"/>
    </source>
</evidence>
<dbReference type="InterPro" id="IPR036188">
    <property type="entry name" value="FAD/NAD-bd_sf"/>
</dbReference>
<organism evidence="8 9">
    <name type="scientific">Dictyobacter halimunensis</name>
    <dbReference type="NCBI Taxonomy" id="3026934"/>
    <lineage>
        <taxon>Bacteria</taxon>
        <taxon>Bacillati</taxon>
        <taxon>Chloroflexota</taxon>
        <taxon>Ktedonobacteria</taxon>
        <taxon>Ktedonobacterales</taxon>
        <taxon>Dictyobacteraceae</taxon>
        <taxon>Dictyobacter</taxon>
    </lineage>
</organism>
<evidence type="ECO:0000256" key="4">
    <source>
        <dbReference type="ARBA" id="ARBA00049872"/>
    </source>
</evidence>
<keyword evidence="6" id="KW-1133">Transmembrane helix</keyword>
<dbReference type="PROSITE" id="PS51257">
    <property type="entry name" value="PROKAR_LIPOPROTEIN"/>
    <property type="match status" value="1"/>
</dbReference>
<comment type="pathway">
    <text evidence="1">Cofactor biosynthesis; thiamine diphosphate biosynthesis.</text>
</comment>
<keyword evidence="9" id="KW-1185">Reference proteome</keyword>
<dbReference type="PANTHER" id="PTHR13847">
    <property type="entry name" value="SARCOSINE DEHYDROGENASE-RELATED"/>
    <property type="match status" value="1"/>
</dbReference>
<evidence type="ECO:0000313" key="8">
    <source>
        <dbReference type="EMBL" id="GLV53841.1"/>
    </source>
</evidence>
<dbReference type="EC" id="1.4.3.19" evidence="5"/>
<dbReference type="InterPro" id="IPR006076">
    <property type="entry name" value="FAD-dep_OxRdtase"/>
</dbReference>
<reference evidence="8 9" key="1">
    <citation type="submission" date="2023-02" db="EMBL/GenBank/DDBJ databases">
        <title>Dictyobacter halimunensis sp. nov., a new member of the class Ktedonobacteria from forest soil in a geothermal area.</title>
        <authorList>
            <person name="Rachmania M.K."/>
            <person name="Ningsih F."/>
            <person name="Sakai Y."/>
            <person name="Yabe S."/>
            <person name="Yokota A."/>
            <person name="Sjamsuridzal W."/>
        </authorList>
    </citation>
    <scope>NUCLEOTIDE SEQUENCE [LARGE SCALE GENOMIC DNA]</scope>
    <source>
        <strain evidence="8 9">S3.2.2.5</strain>
    </source>
</reference>
<gene>
    <name evidence="8" type="primary">thiO</name>
    <name evidence="8" type="ORF">KDH_06920</name>
</gene>
<keyword evidence="3" id="KW-0560">Oxidoreductase</keyword>
<dbReference type="SUPFAM" id="SSF51905">
    <property type="entry name" value="FAD/NAD(P)-binding domain"/>
    <property type="match status" value="1"/>
</dbReference>
<dbReference type="Gene3D" id="3.30.9.10">
    <property type="entry name" value="D-Amino Acid Oxidase, subunit A, domain 2"/>
    <property type="match status" value="1"/>
</dbReference>